<reference evidence="2" key="1">
    <citation type="submission" date="2014-12" db="EMBL/GenBank/DDBJ databases">
        <title>Insight into the proteome of Arion vulgaris.</title>
        <authorList>
            <person name="Aradska J."/>
            <person name="Bulat T."/>
            <person name="Smidak R."/>
            <person name="Sarate P."/>
            <person name="Gangsoo J."/>
            <person name="Sialana F."/>
            <person name="Bilban M."/>
            <person name="Lubec G."/>
        </authorList>
    </citation>
    <scope>NUCLEOTIDE SEQUENCE</scope>
    <source>
        <tissue evidence="2">Skin</tissue>
    </source>
</reference>
<gene>
    <name evidence="2" type="primary">ORF900</name>
</gene>
<feature type="non-terminal residue" evidence="2">
    <location>
        <position position="1"/>
    </location>
</feature>
<dbReference type="AlphaFoldDB" id="A0A0B6XUR0"/>
<organism evidence="2">
    <name type="scientific">Arion vulgaris</name>
    <dbReference type="NCBI Taxonomy" id="1028688"/>
    <lineage>
        <taxon>Eukaryota</taxon>
        <taxon>Metazoa</taxon>
        <taxon>Spiralia</taxon>
        <taxon>Lophotrochozoa</taxon>
        <taxon>Mollusca</taxon>
        <taxon>Gastropoda</taxon>
        <taxon>Heterobranchia</taxon>
        <taxon>Euthyneura</taxon>
        <taxon>Panpulmonata</taxon>
        <taxon>Eupulmonata</taxon>
        <taxon>Stylommatophora</taxon>
        <taxon>Helicina</taxon>
        <taxon>Arionoidea</taxon>
        <taxon>Arionidae</taxon>
        <taxon>Arion</taxon>
    </lineage>
</organism>
<feature type="non-terminal residue" evidence="2">
    <location>
        <position position="66"/>
    </location>
</feature>
<keyword evidence="1" id="KW-0732">Signal</keyword>
<dbReference type="EMBL" id="HACG01000391">
    <property type="protein sequence ID" value="CEK47256.1"/>
    <property type="molecule type" value="Transcribed_RNA"/>
</dbReference>
<evidence type="ECO:0000256" key="1">
    <source>
        <dbReference type="SAM" id="SignalP"/>
    </source>
</evidence>
<protein>
    <submittedName>
        <fullName evidence="2">Uncharacterized protein</fullName>
    </submittedName>
</protein>
<name>A0A0B6XUR0_9EUPU</name>
<evidence type="ECO:0000313" key="2">
    <source>
        <dbReference type="EMBL" id="CEK47256.1"/>
    </source>
</evidence>
<proteinExistence type="predicted"/>
<sequence>RDKLDNQRWVCGLLLWFLSSGSDHTTLKFHTEDTYFHATISIIVLTGYNPTTRNNRNSRPVDSEAT</sequence>
<feature type="chain" id="PRO_5002111627" evidence="1">
    <location>
        <begin position="22"/>
        <end position="66"/>
    </location>
</feature>
<feature type="signal peptide" evidence="1">
    <location>
        <begin position="1"/>
        <end position="21"/>
    </location>
</feature>
<accession>A0A0B6XUR0</accession>